<proteinExistence type="predicted"/>
<evidence type="ECO:0000313" key="2">
    <source>
        <dbReference type="Proteomes" id="UP001062846"/>
    </source>
</evidence>
<evidence type="ECO:0000313" key="1">
    <source>
        <dbReference type="EMBL" id="KAI8557960.1"/>
    </source>
</evidence>
<dbReference type="Proteomes" id="UP001062846">
    <property type="component" value="Chromosome 4"/>
</dbReference>
<accession>A0ACC0NXC7</accession>
<keyword evidence="2" id="KW-1185">Reference proteome</keyword>
<comment type="caution">
    <text evidence="1">The sequence shown here is derived from an EMBL/GenBank/DDBJ whole genome shotgun (WGS) entry which is preliminary data.</text>
</comment>
<gene>
    <name evidence="1" type="ORF">RHMOL_Rhmol04G0051500</name>
</gene>
<sequence>MQIFDASRKVWTSKIAKDLEAGKKELIDYLKVLEGELGDKPYFGGETFGYVDVSLVPFYSWFYAWETCGKFNIEAECPVLVAWAKRCMEKESVARSLPDPHKVDPNSKDVGEPKVGTSFDSEDEARNSPASYATVQDFVAVIREVYSVGMQLCSSTGGAAKKELLDSFKLLEGELGQKPYFGGETLGFVDVALIPFYPWFSAFEHCGNFLMVEECPRLVAWAHKCLEKESVSKTLPDLNKAFDFLVVYLKKQKAN</sequence>
<reference evidence="1" key="1">
    <citation type="submission" date="2022-02" db="EMBL/GenBank/DDBJ databases">
        <title>Plant Genome Project.</title>
        <authorList>
            <person name="Zhang R.-G."/>
        </authorList>
    </citation>
    <scope>NUCLEOTIDE SEQUENCE</scope>
    <source>
        <strain evidence="1">AT1</strain>
    </source>
</reference>
<dbReference type="EMBL" id="CM046391">
    <property type="protein sequence ID" value="KAI8557960.1"/>
    <property type="molecule type" value="Genomic_DNA"/>
</dbReference>
<organism evidence="1 2">
    <name type="scientific">Rhododendron molle</name>
    <name type="common">Chinese azalea</name>
    <name type="synonym">Azalea mollis</name>
    <dbReference type="NCBI Taxonomy" id="49168"/>
    <lineage>
        <taxon>Eukaryota</taxon>
        <taxon>Viridiplantae</taxon>
        <taxon>Streptophyta</taxon>
        <taxon>Embryophyta</taxon>
        <taxon>Tracheophyta</taxon>
        <taxon>Spermatophyta</taxon>
        <taxon>Magnoliopsida</taxon>
        <taxon>eudicotyledons</taxon>
        <taxon>Gunneridae</taxon>
        <taxon>Pentapetalae</taxon>
        <taxon>asterids</taxon>
        <taxon>Ericales</taxon>
        <taxon>Ericaceae</taxon>
        <taxon>Ericoideae</taxon>
        <taxon>Rhodoreae</taxon>
        <taxon>Rhododendron</taxon>
    </lineage>
</organism>
<name>A0ACC0NXC7_RHOML</name>
<protein>
    <submittedName>
        <fullName evidence="1">Uncharacterized protein</fullName>
    </submittedName>
</protein>